<evidence type="ECO:0000256" key="3">
    <source>
        <dbReference type="ARBA" id="ARBA00012572"/>
    </source>
</evidence>
<evidence type="ECO:0000256" key="9">
    <source>
        <dbReference type="HAMAP-Rule" id="MF_00135"/>
    </source>
</evidence>
<organism evidence="11 12">
    <name type="scientific">Melghirimyces algeriensis</name>
    <dbReference type="NCBI Taxonomy" id="910412"/>
    <lineage>
        <taxon>Bacteria</taxon>
        <taxon>Bacillati</taxon>
        <taxon>Bacillota</taxon>
        <taxon>Bacilli</taxon>
        <taxon>Bacillales</taxon>
        <taxon>Thermoactinomycetaceae</taxon>
        <taxon>Melghirimyces</taxon>
    </lineage>
</organism>
<comment type="catalytic activity">
    <reaction evidence="1 9">
        <text>N-(5-phospho-beta-D-ribosyl)anthranilate = 1-(2-carboxyphenylamino)-1-deoxy-D-ribulose 5-phosphate</text>
        <dbReference type="Rhea" id="RHEA:21540"/>
        <dbReference type="ChEBI" id="CHEBI:18277"/>
        <dbReference type="ChEBI" id="CHEBI:58613"/>
        <dbReference type="EC" id="5.3.1.24"/>
    </reaction>
</comment>
<gene>
    <name evidence="9" type="primary">trpF</name>
    <name evidence="11" type="ORF">SAMN06264849_101579</name>
</gene>
<dbReference type="PANTHER" id="PTHR42894:SF1">
    <property type="entry name" value="N-(5'-PHOSPHORIBOSYL)ANTHRANILATE ISOMERASE"/>
    <property type="match status" value="1"/>
</dbReference>
<evidence type="ECO:0000313" key="11">
    <source>
        <dbReference type="EMBL" id="SMO42720.1"/>
    </source>
</evidence>
<dbReference type="UniPathway" id="UPA00035">
    <property type="reaction ID" value="UER00042"/>
</dbReference>
<dbReference type="SUPFAM" id="SSF51366">
    <property type="entry name" value="Ribulose-phoshate binding barrel"/>
    <property type="match status" value="1"/>
</dbReference>
<evidence type="ECO:0000256" key="6">
    <source>
        <dbReference type="ARBA" id="ARBA00022822"/>
    </source>
</evidence>
<proteinExistence type="inferred from homology"/>
<dbReference type="Gene3D" id="3.20.20.70">
    <property type="entry name" value="Aldolase class I"/>
    <property type="match status" value="1"/>
</dbReference>
<dbReference type="AlphaFoldDB" id="A0A521B7P7"/>
<dbReference type="EMBL" id="FXTI01000001">
    <property type="protein sequence ID" value="SMO42720.1"/>
    <property type="molecule type" value="Genomic_DNA"/>
</dbReference>
<evidence type="ECO:0000256" key="5">
    <source>
        <dbReference type="ARBA" id="ARBA00022605"/>
    </source>
</evidence>
<accession>A0A521B7P7</accession>
<dbReference type="Pfam" id="PF00697">
    <property type="entry name" value="PRAI"/>
    <property type="match status" value="1"/>
</dbReference>
<evidence type="ECO:0000313" key="12">
    <source>
        <dbReference type="Proteomes" id="UP000315636"/>
    </source>
</evidence>
<dbReference type="InterPro" id="IPR013785">
    <property type="entry name" value="Aldolase_TIM"/>
</dbReference>
<dbReference type="GO" id="GO:0000162">
    <property type="term" value="P:L-tryptophan biosynthetic process"/>
    <property type="evidence" value="ECO:0007669"/>
    <property type="project" value="UniProtKB-UniRule"/>
</dbReference>
<keyword evidence="5 9" id="KW-0028">Amino-acid biosynthesis</keyword>
<dbReference type="CDD" id="cd00405">
    <property type="entry name" value="PRAI"/>
    <property type="match status" value="1"/>
</dbReference>
<dbReference type="PANTHER" id="PTHR42894">
    <property type="entry name" value="N-(5'-PHOSPHORIBOSYL)ANTHRANILATE ISOMERASE"/>
    <property type="match status" value="1"/>
</dbReference>
<dbReference type="InterPro" id="IPR044643">
    <property type="entry name" value="TrpF_fam"/>
</dbReference>
<feature type="domain" description="N-(5'phosphoribosyl) anthranilate isomerase (PRAI)" evidence="10">
    <location>
        <begin position="7"/>
        <end position="209"/>
    </location>
</feature>
<dbReference type="HAMAP" id="MF_00135">
    <property type="entry name" value="PRAI"/>
    <property type="match status" value="1"/>
</dbReference>
<keyword evidence="12" id="KW-1185">Reference proteome</keyword>
<protein>
    <recommendedName>
        <fullName evidence="4 9">N-(5'-phosphoribosyl)anthranilate isomerase</fullName>
        <shortName evidence="9">PRAI</shortName>
        <ecNumber evidence="3 9">5.3.1.24</ecNumber>
    </recommendedName>
</protein>
<dbReference type="InterPro" id="IPR001240">
    <property type="entry name" value="PRAI_dom"/>
</dbReference>
<keyword evidence="8 9" id="KW-0413">Isomerase</keyword>
<evidence type="ECO:0000256" key="2">
    <source>
        <dbReference type="ARBA" id="ARBA00004664"/>
    </source>
</evidence>
<keyword evidence="6 9" id="KW-0822">Tryptophan biosynthesis</keyword>
<reference evidence="11 12" key="1">
    <citation type="submission" date="2017-05" db="EMBL/GenBank/DDBJ databases">
        <authorList>
            <person name="Varghese N."/>
            <person name="Submissions S."/>
        </authorList>
    </citation>
    <scope>NUCLEOTIDE SEQUENCE [LARGE SCALE GENOMIC DNA]</scope>
    <source>
        <strain evidence="11 12">DSM 45474</strain>
    </source>
</reference>
<dbReference type="InterPro" id="IPR011060">
    <property type="entry name" value="RibuloseP-bd_barrel"/>
</dbReference>
<name>A0A521B7P7_9BACL</name>
<dbReference type="OrthoDB" id="9786954at2"/>
<dbReference type="EC" id="5.3.1.24" evidence="3 9"/>
<dbReference type="RefSeq" id="WP_142504235.1">
    <property type="nucleotide sequence ID" value="NZ_FXTI01000001.1"/>
</dbReference>
<evidence type="ECO:0000256" key="4">
    <source>
        <dbReference type="ARBA" id="ARBA00022272"/>
    </source>
</evidence>
<keyword evidence="7 9" id="KW-0057">Aromatic amino acid biosynthesis</keyword>
<comment type="pathway">
    <text evidence="2 9">Amino-acid biosynthesis; L-tryptophan biosynthesis; L-tryptophan from chorismate: step 3/5.</text>
</comment>
<evidence type="ECO:0000256" key="7">
    <source>
        <dbReference type="ARBA" id="ARBA00023141"/>
    </source>
</evidence>
<evidence type="ECO:0000259" key="10">
    <source>
        <dbReference type="Pfam" id="PF00697"/>
    </source>
</evidence>
<dbReference type="Proteomes" id="UP000315636">
    <property type="component" value="Unassembled WGS sequence"/>
</dbReference>
<evidence type="ECO:0000256" key="1">
    <source>
        <dbReference type="ARBA" id="ARBA00001164"/>
    </source>
</evidence>
<dbReference type="GO" id="GO:0004640">
    <property type="term" value="F:phosphoribosylanthranilate isomerase activity"/>
    <property type="evidence" value="ECO:0007669"/>
    <property type="project" value="UniProtKB-UniRule"/>
</dbReference>
<sequence>MKRTFIKVCGLRTPVDAEKLIGVDVDAAGIIFVPGVKRTVKPQDGAEIAKQIPTGVKLVGVWMDPSKEEMFTVCNRVNVDFVQLHGSESPAFCQWVKERFQTKVVKVFHAGIRSPGQLEDYAPWIDVALIDSFSEGKRGGTGKVFDWRILQKEKERWETFGVSVWVAGGLRVENVNQLLEQYTPDGVDVSSGVELDGVKDRFKMVQFVERVRAYDRQFR</sequence>
<comment type="similarity">
    <text evidence="9">Belongs to the TrpF family.</text>
</comment>
<evidence type="ECO:0000256" key="8">
    <source>
        <dbReference type="ARBA" id="ARBA00023235"/>
    </source>
</evidence>